<name>A0A0N8GMR0_9CHLR</name>
<dbReference type="RefSeq" id="WP_075063171.1">
    <property type="nucleotide sequence ID" value="NZ_LGCL01000026.1"/>
</dbReference>
<keyword evidence="2" id="KW-1185">Reference proteome</keyword>
<dbReference type="Proteomes" id="UP000050417">
    <property type="component" value="Unassembled WGS sequence"/>
</dbReference>
<proteinExistence type="predicted"/>
<evidence type="ECO:0000313" key="2">
    <source>
        <dbReference type="Proteomes" id="UP000050417"/>
    </source>
</evidence>
<protein>
    <submittedName>
        <fullName evidence="1">Uncharacterized protein</fullName>
    </submittedName>
</protein>
<accession>A0A0N8GMR0</accession>
<sequence>MKKTGVILFIILIWIPSMIGARLLSAFYCYTLLLPPKDPEIPEIIASRIGIQAEWDAIQDYLSYGSIKVGMHRNEVLGIIDQIGPYRIELLYPFDNSSEDFNVDLEPFYEENFYFIDDLTNRELGVWYFDYDFGILTSFYREDLYLDIGEGIDEEDKSLKVKTILDPWLDRFHRGVLCHSCTGMLSGKIYTATRHRNCSGDC</sequence>
<gene>
    <name evidence="1" type="ORF">ADN00_11550</name>
</gene>
<comment type="caution">
    <text evidence="1">The sequence shown here is derived from an EMBL/GenBank/DDBJ whole genome shotgun (WGS) entry which is preliminary data.</text>
</comment>
<dbReference type="EMBL" id="LGCL01000026">
    <property type="protein sequence ID" value="KPL75994.1"/>
    <property type="molecule type" value="Genomic_DNA"/>
</dbReference>
<dbReference type="AlphaFoldDB" id="A0A0N8GMR0"/>
<reference evidence="1 2" key="1">
    <citation type="submission" date="2015-07" db="EMBL/GenBank/DDBJ databases">
        <title>Genome sequence of Ornatilinea apprima DSM 23815.</title>
        <authorList>
            <person name="Hemp J."/>
            <person name="Ward L.M."/>
            <person name="Pace L.A."/>
            <person name="Fischer W.W."/>
        </authorList>
    </citation>
    <scope>NUCLEOTIDE SEQUENCE [LARGE SCALE GENOMIC DNA]</scope>
    <source>
        <strain evidence="1 2">P3M-1</strain>
    </source>
</reference>
<organism evidence="1 2">
    <name type="scientific">Ornatilinea apprima</name>
    <dbReference type="NCBI Taxonomy" id="1134406"/>
    <lineage>
        <taxon>Bacteria</taxon>
        <taxon>Bacillati</taxon>
        <taxon>Chloroflexota</taxon>
        <taxon>Anaerolineae</taxon>
        <taxon>Anaerolineales</taxon>
        <taxon>Anaerolineaceae</taxon>
        <taxon>Ornatilinea</taxon>
    </lineage>
</organism>
<evidence type="ECO:0000313" key="1">
    <source>
        <dbReference type="EMBL" id="KPL75994.1"/>
    </source>
</evidence>